<evidence type="ECO:0000313" key="2">
    <source>
        <dbReference type="Proteomes" id="UP001303046"/>
    </source>
</evidence>
<reference evidence="1 2" key="1">
    <citation type="submission" date="2023-08" db="EMBL/GenBank/DDBJ databases">
        <title>A Necator americanus chromosomal reference genome.</title>
        <authorList>
            <person name="Ilik V."/>
            <person name="Petrzelkova K.J."/>
            <person name="Pardy F."/>
            <person name="Fuh T."/>
            <person name="Niatou-Singa F.S."/>
            <person name="Gouil Q."/>
            <person name="Baker L."/>
            <person name="Ritchie M.E."/>
            <person name="Jex A.R."/>
            <person name="Gazzola D."/>
            <person name="Li H."/>
            <person name="Toshio Fujiwara R."/>
            <person name="Zhan B."/>
            <person name="Aroian R.V."/>
            <person name="Pafco B."/>
            <person name="Schwarz E.M."/>
        </authorList>
    </citation>
    <scope>NUCLEOTIDE SEQUENCE [LARGE SCALE GENOMIC DNA]</scope>
    <source>
        <strain evidence="1 2">Aroian</strain>
        <tissue evidence="1">Whole animal</tissue>
    </source>
</reference>
<dbReference type="InterPro" id="IPR034629">
    <property type="entry name" value="PTCD2"/>
</dbReference>
<evidence type="ECO:0008006" key="3">
    <source>
        <dbReference type="Google" id="ProtNLM"/>
    </source>
</evidence>
<sequence length="272" mass="30210">MLQLGRRMSVTYVRGATSASLVPGGTNEVVKVSGKLARSSKEQCRECELAAAFYKEGKRSGLRKLMKIVTKKKEVSEATSRCAAFAAALALKLGKVPEASEMISHVTMSPPVIRRSLLVNILVKEGRLDDALDEMERCLQEEDLIFNSENSSISEESLDTLCNSIKERTDTQKQMQRFRALQRVITSYNRRSSKSVEELLHTPLQVGLSDDEPAKKTEIHLSDKLVVGDALETDRANTAQQLTRIVTKSNVIHFELCIHPLMVTIGFGSSDR</sequence>
<comment type="caution">
    <text evidence="1">The sequence shown here is derived from an EMBL/GenBank/DDBJ whole genome shotgun (WGS) entry which is preliminary data.</text>
</comment>
<dbReference type="PANTHER" id="PTHR14700">
    <property type="entry name" value="PENTATRICOPEPTIDE REPEAT-CONTAINING PROTEIN 2, MITOCHONDRIAL"/>
    <property type="match status" value="1"/>
</dbReference>
<dbReference type="Proteomes" id="UP001303046">
    <property type="component" value="Unassembled WGS sequence"/>
</dbReference>
<proteinExistence type="predicted"/>
<accession>A0ABR1BW34</accession>
<name>A0ABR1BW34_NECAM</name>
<gene>
    <name evidence="1" type="primary">Necator_chrI.g2719</name>
    <name evidence="1" type="ORF">RB195_006591</name>
</gene>
<keyword evidence="2" id="KW-1185">Reference proteome</keyword>
<dbReference type="EMBL" id="JAVFWL010000001">
    <property type="protein sequence ID" value="KAK6729635.1"/>
    <property type="molecule type" value="Genomic_DNA"/>
</dbReference>
<protein>
    <recommendedName>
        <fullName evidence="3">Tetratricopeptide repeat protein</fullName>
    </recommendedName>
</protein>
<organism evidence="1 2">
    <name type="scientific">Necator americanus</name>
    <name type="common">Human hookworm</name>
    <dbReference type="NCBI Taxonomy" id="51031"/>
    <lineage>
        <taxon>Eukaryota</taxon>
        <taxon>Metazoa</taxon>
        <taxon>Ecdysozoa</taxon>
        <taxon>Nematoda</taxon>
        <taxon>Chromadorea</taxon>
        <taxon>Rhabditida</taxon>
        <taxon>Rhabditina</taxon>
        <taxon>Rhabditomorpha</taxon>
        <taxon>Strongyloidea</taxon>
        <taxon>Ancylostomatidae</taxon>
        <taxon>Bunostominae</taxon>
        <taxon>Necator</taxon>
    </lineage>
</organism>
<dbReference type="PANTHER" id="PTHR14700:SF0">
    <property type="entry name" value="PENTATRICOPEPTIDE REPEAT-CONTAINING PROTEIN 2, MITOCHONDRIAL"/>
    <property type="match status" value="1"/>
</dbReference>
<evidence type="ECO:0000313" key="1">
    <source>
        <dbReference type="EMBL" id="KAK6729635.1"/>
    </source>
</evidence>